<name>L0DK84_SINAD</name>
<organism evidence="1 2">
    <name type="scientific">Singulisphaera acidiphila (strain ATCC BAA-1392 / DSM 18658 / VKM B-2454 / MOB10)</name>
    <dbReference type="NCBI Taxonomy" id="886293"/>
    <lineage>
        <taxon>Bacteria</taxon>
        <taxon>Pseudomonadati</taxon>
        <taxon>Planctomycetota</taxon>
        <taxon>Planctomycetia</taxon>
        <taxon>Isosphaerales</taxon>
        <taxon>Isosphaeraceae</taxon>
        <taxon>Singulisphaera</taxon>
    </lineage>
</organism>
<proteinExistence type="predicted"/>
<evidence type="ECO:0000313" key="1">
    <source>
        <dbReference type="EMBL" id="AGA29250.1"/>
    </source>
</evidence>
<sequence>MDARCVRDALRRWGLAGVALTLIPGLTGASHRTANFVVEAPTPDVAKKVAEQAEICRSTIAKQWLGRDLPAWTTPCPIKVKITGGEAGGVTSFGFNRGKVSDQDMAVEGRLDRILASALPHEVTHTIFAAYFGGPMPRWADEGASLLSEDLRERQRHDQIAIDLLNRRGDFPLSRLFRMEEYPSDLMGFYGQGYSISRFLIEMGGRPRFLKFVKDGLNSGWDLATRTHYGLSDVRELDRAWHSWHKVASRGTANSDLVLVRAQSDSEPQE</sequence>
<dbReference type="STRING" id="886293.Sinac_5098"/>
<dbReference type="OrthoDB" id="260154at2"/>
<gene>
    <name evidence="1" type="ordered locus">Sinac_5098</name>
</gene>
<evidence type="ECO:0008006" key="3">
    <source>
        <dbReference type="Google" id="ProtNLM"/>
    </source>
</evidence>
<protein>
    <recommendedName>
        <fullName evidence="3">Peptidase MA-like domain-containing protein</fullName>
    </recommendedName>
</protein>
<dbReference type="Proteomes" id="UP000010798">
    <property type="component" value="Chromosome"/>
</dbReference>
<dbReference type="HOGENOM" id="CLU_1030138_0_0_0"/>
<dbReference type="KEGG" id="saci:Sinac_5098"/>
<accession>L0DK84</accession>
<dbReference type="RefSeq" id="WP_015248356.1">
    <property type="nucleotide sequence ID" value="NC_019892.1"/>
</dbReference>
<dbReference type="eggNOG" id="ENOG5030DZV">
    <property type="taxonomic scope" value="Bacteria"/>
</dbReference>
<evidence type="ECO:0000313" key="2">
    <source>
        <dbReference type="Proteomes" id="UP000010798"/>
    </source>
</evidence>
<dbReference type="EMBL" id="CP003364">
    <property type="protein sequence ID" value="AGA29250.1"/>
    <property type="molecule type" value="Genomic_DNA"/>
</dbReference>
<keyword evidence="2" id="KW-1185">Reference proteome</keyword>
<dbReference type="AlphaFoldDB" id="L0DK84"/>
<reference evidence="1 2" key="1">
    <citation type="submission" date="2012-02" db="EMBL/GenBank/DDBJ databases">
        <title>Complete sequence of chromosome of Singulisphaera acidiphila DSM 18658.</title>
        <authorList>
            <consortium name="US DOE Joint Genome Institute (JGI-PGF)"/>
            <person name="Lucas S."/>
            <person name="Copeland A."/>
            <person name="Lapidus A."/>
            <person name="Glavina del Rio T."/>
            <person name="Dalin E."/>
            <person name="Tice H."/>
            <person name="Bruce D."/>
            <person name="Goodwin L."/>
            <person name="Pitluck S."/>
            <person name="Peters L."/>
            <person name="Ovchinnikova G."/>
            <person name="Chertkov O."/>
            <person name="Kyrpides N."/>
            <person name="Mavromatis K."/>
            <person name="Ivanova N."/>
            <person name="Brettin T."/>
            <person name="Detter J.C."/>
            <person name="Han C."/>
            <person name="Larimer F."/>
            <person name="Land M."/>
            <person name="Hauser L."/>
            <person name="Markowitz V."/>
            <person name="Cheng J.-F."/>
            <person name="Hugenholtz P."/>
            <person name="Woyke T."/>
            <person name="Wu D."/>
            <person name="Tindall B."/>
            <person name="Pomrenke H."/>
            <person name="Brambilla E."/>
            <person name="Klenk H.-P."/>
            <person name="Eisen J.A."/>
        </authorList>
    </citation>
    <scope>NUCLEOTIDE SEQUENCE [LARGE SCALE GENOMIC DNA]</scope>
    <source>
        <strain evidence="2">ATCC BAA-1392 / DSM 18658 / VKM B-2454 / MOB10</strain>
    </source>
</reference>